<name>A0A1I7WKQ3_HETBA</name>
<dbReference type="Proteomes" id="UP000095283">
    <property type="component" value="Unplaced"/>
</dbReference>
<evidence type="ECO:0000313" key="2">
    <source>
        <dbReference type="WBParaSite" id="Hba_05662"/>
    </source>
</evidence>
<accession>A0A1I7WKQ3</accession>
<dbReference type="AlphaFoldDB" id="A0A1I7WKQ3"/>
<dbReference type="WBParaSite" id="Hba_05662">
    <property type="protein sequence ID" value="Hba_05662"/>
    <property type="gene ID" value="Hba_05662"/>
</dbReference>
<keyword evidence="1" id="KW-1185">Reference proteome</keyword>
<reference evidence="2" key="1">
    <citation type="submission" date="2016-11" db="UniProtKB">
        <authorList>
            <consortium name="WormBaseParasite"/>
        </authorList>
    </citation>
    <scope>IDENTIFICATION</scope>
</reference>
<evidence type="ECO:0000313" key="1">
    <source>
        <dbReference type="Proteomes" id="UP000095283"/>
    </source>
</evidence>
<sequence>MNIRYLNIDHVSNLSDYNVSSPSVRTTYEGPENKINITLFNPMEIEVPATANKRFFVRFFDALVK</sequence>
<protein>
    <submittedName>
        <fullName evidence="2">DUF223 domain-containing protein</fullName>
    </submittedName>
</protein>
<organism evidence="1 2">
    <name type="scientific">Heterorhabditis bacteriophora</name>
    <name type="common">Entomopathogenic nematode worm</name>
    <dbReference type="NCBI Taxonomy" id="37862"/>
    <lineage>
        <taxon>Eukaryota</taxon>
        <taxon>Metazoa</taxon>
        <taxon>Ecdysozoa</taxon>
        <taxon>Nematoda</taxon>
        <taxon>Chromadorea</taxon>
        <taxon>Rhabditida</taxon>
        <taxon>Rhabditina</taxon>
        <taxon>Rhabditomorpha</taxon>
        <taxon>Strongyloidea</taxon>
        <taxon>Heterorhabditidae</taxon>
        <taxon>Heterorhabditis</taxon>
    </lineage>
</organism>
<proteinExistence type="predicted"/>